<evidence type="ECO:0000256" key="8">
    <source>
        <dbReference type="PIRNR" id="PIRNR006431"/>
    </source>
</evidence>
<dbReference type="GO" id="GO:0004177">
    <property type="term" value="F:aminopeptidase activity"/>
    <property type="evidence" value="ECO:0007669"/>
    <property type="project" value="UniProtKB-UniRule"/>
</dbReference>
<comment type="catalytic activity">
    <reaction evidence="1 8 10">
        <text>Release of N-terminal proline from a peptide.</text>
        <dbReference type="EC" id="3.4.11.5"/>
    </reaction>
</comment>
<evidence type="ECO:0000313" key="13">
    <source>
        <dbReference type="Proteomes" id="UP001295740"/>
    </source>
</evidence>
<feature type="active site" description="Proton donor" evidence="9">
    <location>
        <position position="299"/>
    </location>
</feature>
<keyword evidence="5 8" id="KW-0963">Cytoplasm</keyword>
<dbReference type="InterPro" id="IPR029058">
    <property type="entry name" value="AB_hydrolase_fold"/>
</dbReference>
<dbReference type="InterPro" id="IPR005944">
    <property type="entry name" value="Pro_iminopeptidase"/>
</dbReference>
<dbReference type="EC" id="3.4.11.5" evidence="8 10"/>
<organism evidence="12 13">
    <name type="scientific">Anthostomella pinea</name>
    <dbReference type="NCBI Taxonomy" id="933095"/>
    <lineage>
        <taxon>Eukaryota</taxon>
        <taxon>Fungi</taxon>
        <taxon>Dikarya</taxon>
        <taxon>Ascomycota</taxon>
        <taxon>Pezizomycotina</taxon>
        <taxon>Sordariomycetes</taxon>
        <taxon>Xylariomycetidae</taxon>
        <taxon>Xylariales</taxon>
        <taxon>Xylariaceae</taxon>
        <taxon>Anthostomella</taxon>
    </lineage>
</organism>
<evidence type="ECO:0000256" key="1">
    <source>
        <dbReference type="ARBA" id="ARBA00001585"/>
    </source>
</evidence>
<keyword evidence="4 8" id="KW-0031">Aminopeptidase</keyword>
<evidence type="ECO:0000256" key="4">
    <source>
        <dbReference type="ARBA" id="ARBA00022438"/>
    </source>
</evidence>
<accession>A0AAI8YQA8</accession>
<dbReference type="SUPFAM" id="SSF53474">
    <property type="entry name" value="alpha/beta-Hydrolases"/>
    <property type="match status" value="1"/>
</dbReference>
<evidence type="ECO:0000256" key="7">
    <source>
        <dbReference type="ARBA" id="ARBA00022801"/>
    </source>
</evidence>
<evidence type="ECO:0000256" key="6">
    <source>
        <dbReference type="ARBA" id="ARBA00022670"/>
    </source>
</evidence>
<dbReference type="Gene3D" id="3.40.50.1820">
    <property type="entry name" value="alpha/beta hydrolase"/>
    <property type="match status" value="1"/>
</dbReference>
<gene>
    <name evidence="12" type="ORF">KHLLAP_LOCUS13688</name>
</gene>
<feature type="active site" description="Nucleophile" evidence="9">
    <location>
        <position position="111"/>
    </location>
</feature>
<protein>
    <recommendedName>
        <fullName evidence="8 10">Proline iminopeptidase</fullName>
        <shortName evidence="8">PIP</shortName>
        <ecNumber evidence="8 10">3.4.11.5</ecNumber>
    </recommendedName>
    <alternativeName>
        <fullName evidence="8">Prolyl aminopeptidase</fullName>
    </alternativeName>
</protein>
<dbReference type="Pfam" id="PF00561">
    <property type="entry name" value="Abhydrolase_1"/>
    <property type="match status" value="1"/>
</dbReference>
<keyword evidence="6 8" id="KW-0645">Protease</keyword>
<dbReference type="PRINTS" id="PR00793">
    <property type="entry name" value="PROAMNOPTASE"/>
</dbReference>
<feature type="active site" evidence="9">
    <location>
        <position position="266"/>
    </location>
</feature>
<dbReference type="AlphaFoldDB" id="A0AAI8YQA8"/>
<evidence type="ECO:0000256" key="10">
    <source>
        <dbReference type="RuleBase" id="RU003421"/>
    </source>
</evidence>
<feature type="domain" description="AB hydrolase-1" evidence="11">
    <location>
        <begin position="36"/>
        <end position="303"/>
    </location>
</feature>
<dbReference type="PANTHER" id="PTHR43722">
    <property type="entry name" value="PROLINE IMINOPEPTIDASE"/>
    <property type="match status" value="1"/>
</dbReference>
<evidence type="ECO:0000256" key="5">
    <source>
        <dbReference type="ARBA" id="ARBA00022490"/>
    </source>
</evidence>
<dbReference type="PANTHER" id="PTHR43722:SF1">
    <property type="entry name" value="PROLINE IMINOPEPTIDASE"/>
    <property type="match status" value="1"/>
</dbReference>
<dbReference type="EMBL" id="CAUWAG010000020">
    <property type="protein sequence ID" value="CAJ2513220.1"/>
    <property type="molecule type" value="Genomic_DNA"/>
</dbReference>
<evidence type="ECO:0000256" key="9">
    <source>
        <dbReference type="PIRSR" id="PIRSR006431-1"/>
    </source>
</evidence>
<reference evidence="12" key="1">
    <citation type="submission" date="2023-10" db="EMBL/GenBank/DDBJ databases">
        <authorList>
            <person name="Hackl T."/>
        </authorList>
    </citation>
    <scope>NUCLEOTIDE SEQUENCE</scope>
</reference>
<evidence type="ECO:0000313" key="12">
    <source>
        <dbReference type="EMBL" id="CAJ2513220.1"/>
    </source>
</evidence>
<comment type="similarity">
    <text evidence="3 8 10">Belongs to the peptidase S33 family.</text>
</comment>
<comment type="caution">
    <text evidence="12">The sequence shown here is derived from an EMBL/GenBank/DDBJ whole genome shotgun (WGS) entry which is preliminary data.</text>
</comment>
<dbReference type="Proteomes" id="UP001295740">
    <property type="component" value="Unassembled WGS sequence"/>
</dbReference>
<keyword evidence="13" id="KW-1185">Reference proteome</keyword>
<proteinExistence type="inferred from homology"/>
<sequence>MAPTYPMFDVNKTGHLKVSAVHSLYWEDCGNPSGVPVVYLHGGPGGGIEDSDRQYFDPSHYERSVLFDQRGSGKSTPHASLEDNTTWHLVEDIEKLREHLGVDRWIVFGGSWGSTLALAYAEKHPDRCLGLIVRGIFTLRREELLWYYQQGANFIFPEYFEPYAACIPEEERGDMMQAYYKRLTGDNEEEQLKCADNWSRWEVSTSRLMVNADYIAKADDPKWALAFARIESHFFVNGGWMRDGQLVDDAHKIKHLPIVIVQGRYDVVCPAKTSWDLYKALGGKDNKNVEYKIIGDAGHSAHEPTIEEALVDAVEKFKSIKA</sequence>
<dbReference type="InterPro" id="IPR002410">
    <property type="entry name" value="Peptidase_S33"/>
</dbReference>
<name>A0AAI8YQA8_9PEZI</name>
<dbReference type="PIRSF" id="PIRSF006431">
    <property type="entry name" value="Pept_S33"/>
    <property type="match status" value="1"/>
</dbReference>
<evidence type="ECO:0000256" key="2">
    <source>
        <dbReference type="ARBA" id="ARBA00004496"/>
    </source>
</evidence>
<evidence type="ECO:0000256" key="3">
    <source>
        <dbReference type="ARBA" id="ARBA00010088"/>
    </source>
</evidence>
<keyword evidence="7 8" id="KW-0378">Hydrolase</keyword>
<dbReference type="NCBIfam" id="TIGR01249">
    <property type="entry name" value="pro_imino_pep_1"/>
    <property type="match status" value="1"/>
</dbReference>
<comment type="subcellular location">
    <subcellularLocation>
        <location evidence="2 8">Cytoplasm</location>
    </subcellularLocation>
</comment>
<dbReference type="GO" id="GO:0005737">
    <property type="term" value="C:cytoplasm"/>
    <property type="evidence" value="ECO:0007669"/>
    <property type="project" value="UniProtKB-SubCell"/>
</dbReference>
<dbReference type="GO" id="GO:0006508">
    <property type="term" value="P:proteolysis"/>
    <property type="evidence" value="ECO:0007669"/>
    <property type="project" value="UniProtKB-KW"/>
</dbReference>
<evidence type="ECO:0000259" key="11">
    <source>
        <dbReference type="Pfam" id="PF00561"/>
    </source>
</evidence>
<dbReference type="InterPro" id="IPR000073">
    <property type="entry name" value="AB_hydrolase_1"/>
</dbReference>